<sequence>MVYYFYYFHVCRAQVQFVAKLVKNYIKNEENNKNDVKGLANKLVELFQVYHFIYGQS</sequence>
<accession>A0ABN6EIR8</accession>
<reference evidence="1 2" key="1">
    <citation type="journal article" date="2022" name="Int. J. Syst. Evol. Microbiol.">
        <title>Prevotella herbatica sp. nov., a plant polysaccharide-decomposing anaerobic bacterium isolated from a methanogenic reactor.</title>
        <authorList>
            <person name="Uek A."/>
            <person name="Tonouchi A."/>
            <person name="Kaku N."/>
            <person name="Ueki K."/>
        </authorList>
    </citation>
    <scope>NUCLEOTIDE SEQUENCE [LARGE SCALE GENOMIC DNA]</scope>
    <source>
        <strain evidence="1 2">WR041</strain>
    </source>
</reference>
<keyword evidence="2" id="KW-1185">Reference proteome</keyword>
<evidence type="ECO:0000313" key="2">
    <source>
        <dbReference type="Proteomes" id="UP001319045"/>
    </source>
</evidence>
<name>A0ABN6EIR8_9BACT</name>
<evidence type="ECO:0000313" key="1">
    <source>
        <dbReference type="EMBL" id="BCS85786.1"/>
    </source>
</evidence>
<organism evidence="1 2">
    <name type="scientific">Prevotella herbatica</name>
    <dbReference type="NCBI Taxonomy" id="2801997"/>
    <lineage>
        <taxon>Bacteria</taxon>
        <taxon>Pseudomonadati</taxon>
        <taxon>Bacteroidota</taxon>
        <taxon>Bacteroidia</taxon>
        <taxon>Bacteroidales</taxon>
        <taxon>Prevotellaceae</taxon>
        <taxon>Prevotella</taxon>
    </lineage>
</organism>
<dbReference type="Proteomes" id="UP001319045">
    <property type="component" value="Chromosome"/>
</dbReference>
<proteinExistence type="predicted"/>
<protein>
    <submittedName>
        <fullName evidence="1">Uncharacterized protein</fullName>
    </submittedName>
</protein>
<dbReference type="EMBL" id="AP024484">
    <property type="protein sequence ID" value="BCS85786.1"/>
    <property type="molecule type" value="Genomic_DNA"/>
</dbReference>
<gene>
    <name evidence="1" type="ORF">prwr041_16790</name>
</gene>